<feature type="domain" description="Pyrroloquinoline quinone-dependent pyranose dehydrogenase beta-propeller" evidence="1">
    <location>
        <begin position="3"/>
        <end position="387"/>
    </location>
</feature>
<dbReference type="InterPro" id="IPR011041">
    <property type="entry name" value="Quinoprot_gluc/sorb_DH_b-prop"/>
</dbReference>
<keyword evidence="3" id="KW-1185">Reference proteome</keyword>
<dbReference type="AlphaFoldDB" id="A0A6A6UGR5"/>
<name>A0A6A6UGR5_9PEZI</name>
<reference evidence="2" key="1">
    <citation type="journal article" date="2020" name="Stud. Mycol.">
        <title>101 Dothideomycetes genomes: a test case for predicting lifestyles and emergence of pathogens.</title>
        <authorList>
            <person name="Haridas S."/>
            <person name="Albert R."/>
            <person name="Binder M."/>
            <person name="Bloem J."/>
            <person name="Labutti K."/>
            <person name="Salamov A."/>
            <person name="Andreopoulos B."/>
            <person name="Baker S."/>
            <person name="Barry K."/>
            <person name="Bills G."/>
            <person name="Bluhm B."/>
            <person name="Cannon C."/>
            <person name="Castanera R."/>
            <person name="Culley D."/>
            <person name="Daum C."/>
            <person name="Ezra D."/>
            <person name="Gonzalez J."/>
            <person name="Henrissat B."/>
            <person name="Kuo A."/>
            <person name="Liang C."/>
            <person name="Lipzen A."/>
            <person name="Lutzoni F."/>
            <person name="Magnuson J."/>
            <person name="Mondo S."/>
            <person name="Nolan M."/>
            <person name="Ohm R."/>
            <person name="Pangilinan J."/>
            <person name="Park H.-J."/>
            <person name="Ramirez L."/>
            <person name="Alfaro M."/>
            <person name="Sun H."/>
            <person name="Tritt A."/>
            <person name="Yoshinaga Y."/>
            <person name="Zwiers L.-H."/>
            <person name="Turgeon B."/>
            <person name="Goodwin S."/>
            <person name="Spatafora J."/>
            <person name="Crous P."/>
            <person name="Grigoriev I."/>
        </authorList>
    </citation>
    <scope>NUCLEOTIDE SEQUENCE</scope>
    <source>
        <strain evidence="2">CBS 115976</strain>
    </source>
</reference>
<sequence>AVTAAKGFSAYLLAKGLTSPRGLVFDPEGHLLVSQRVTEGNSKDNGIFALKLKDEGGCVTPLNHGLTLSPDGKTLYASSMTHVYAWPYDAKSMKTTGEAKSIITGFGARGGHSTRTLLALKKTPGTILVSRGSVGNLDPEARNVNSGDSQIRAFDVSDPFKEHKYTDGYLVGWGLRNSVGLGEHPVDGGIWSNENGNDNMNRTGQGIHNDSPGEEINYHGTMKNKERHGKNFGYPDCVAAWNIQGIPNNEGLSIGKQFTHDYSVSNGVTDGKCQKDYIPPAITLPAHWAPIDIAFNTNGTVAYMTSKGSWNRNPPDGFKLFAITFKNGKPIHSSSSKDAVIPILSSTHLPKDCPDCIRPTGVTFDSKGRLFVASSGATRGEIFIVVRNDGKSVD</sequence>
<proteinExistence type="predicted"/>
<dbReference type="OrthoDB" id="507128at2759"/>
<dbReference type="Proteomes" id="UP000799302">
    <property type="component" value="Unassembled WGS sequence"/>
</dbReference>
<dbReference type="SUPFAM" id="SSF50952">
    <property type="entry name" value="Soluble quinoprotein glucose dehydrogenase"/>
    <property type="match status" value="1"/>
</dbReference>
<gene>
    <name evidence="2" type="ORF">BT63DRAFT_351820</name>
</gene>
<protein>
    <submittedName>
        <fullName evidence="2">Soluble quino protein glucose dehydrogenase</fullName>
    </submittedName>
</protein>
<accession>A0A6A6UGR5</accession>
<dbReference type="InterPro" id="IPR054539">
    <property type="entry name" value="Beta-prop_PDH"/>
</dbReference>
<evidence type="ECO:0000259" key="1">
    <source>
        <dbReference type="Pfam" id="PF22807"/>
    </source>
</evidence>
<dbReference type="InterPro" id="IPR011042">
    <property type="entry name" value="6-blade_b-propeller_TolB-like"/>
</dbReference>
<evidence type="ECO:0000313" key="3">
    <source>
        <dbReference type="Proteomes" id="UP000799302"/>
    </source>
</evidence>
<evidence type="ECO:0000313" key="2">
    <source>
        <dbReference type="EMBL" id="KAF2670074.1"/>
    </source>
</evidence>
<dbReference type="EMBL" id="MU004234">
    <property type="protein sequence ID" value="KAF2670074.1"/>
    <property type="molecule type" value="Genomic_DNA"/>
</dbReference>
<organism evidence="2 3">
    <name type="scientific">Microthyrium microscopicum</name>
    <dbReference type="NCBI Taxonomy" id="703497"/>
    <lineage>
        <taxon>Eukaryota</taxon>
        <taxon>Fungi</taxon>
        <taxon>Dikarya</taxon>
        <taxon>Ascomycota</taxon>
        <taxon>Pezizomycotina</taxon>
        <taxon>Dothideomycetes</taxon>
        <taxon>Dothideomycetes incertae sedis</taxon>
        <taxon>Microthyriales</taxon>
        <taxon>Microthyriaceae</taxon>
        <taxon>Microthyrium</taxon>
    </lineage>
</organism>
<dbReference type="Gene3D" id="2.120.10.30">
    <property type="entry name" value="TolB, C-terminal domain"/>
    <property type="match status" value="1"/>
</dbReference>
<feature type="non-terminal residue" evidence="2">
    <location>
        <position position="1"/>
    </location>
</feature>
<dbReference type="Pfam" id="PF22807">
    <property type="entry name" value="TrAA12"/>
    <property type="match status" value="1"/>
</dbReference>
<feature type="non-terminal residue" evidence="2">
    <location>
        <position position="394"/>
    </location>
</feature>